<feature type="region of interest" description="Disordered" evidence="1">
    <location>
        <begin position="72"/>
        <end position="93"/>
    </location>
</feature>
<dbReference type="OrthoDB" id="5488585at2759"/>
<reference evidence="2 3" key="1">
    <citation type="journal article" date="2018" name="Nat. Ecol. Evol.">
        <title>Pezizomycetes genomes reveal the molecular basis of ectomycorrhizal truffle lifestyle.</title>
        <authorList>
            <person name="Murat C."/>
            <person name="Payen T."/>
            <person name="Noel B."/>
            <person name="Kuo A."/>
            <person name="Morin E."/>
            <person name="Chen J."/>
            <person name="Kohler A."/>
            <person name="Krizsan K."/>
            <person name="Balestrini R."/>
            <person name="Da Silva C."/>
            <person name="Montanini B."/>
            <person name="Hainaut M."/>
            <person name="Levati E."/>
            <person name="Barry K.W."/>
            <person name="Belfiori B."/>
            <person name="Cichocki N."/>
            <person name="Clum A."/>
            <person name="Dockter R.B."/>
            <person name="Fauchery L."/>
            <person name="Guy J."/>
            <person name="Iotti M."/>
            <person name="Le Tacon F."/>
            <person name="Lindquist E.A."/>
            <person name="Lipzen A."/>
            <person name="Malagnac F."/>
            <person name="Mello A."/>
            <person name="Molinier V."/>
            <person name="Miyauchi S."/>
            <person name="Poulain J."/>
            <person name="Riccioni C."/>
            <person name="Rubini A."/>
            <person name="Sitrit Y."/>
            <person name="Splivallo R."/>
            <person name="Traeger S."/>
            <person name="Wang M."/>
            <person name="Zifcakova L."/>
            <person name="Wipf D."/>
            <person name="Zambonelli A."/>
            <person name="Paolocci F."/>
            <person name="Nowrousian M."/>
            <person name="Ottonello S."/>
            <person name="Baldrian P."/>
            <person name="Spatafora J.W."/>
            <person name="Henrissat B."/>
            <person name="Nagy L.G."/>
            <person name="Aury J.M."/>
            <person name="Wincker P."/>
            <person name="Grigoriev I.V."/>
            <person name="Bonfante P."/>
            <person name="Martin F.M."/>
        </authorList>
    </citation>
    <scope>NUCLEOTIDE SEQUENCE [LARGE SCALE GENOMIC DNA]</scope>
    <source>
        <strain evidence="2 3">CCBAS932</strain>
    </source>
</reference>
<evidence type="ECO:0008006" key="4">
    <source>
        <dbReference type="Google" id="ProtNLM"/>
    </source>
</evidence>
<organism evidence="2 3">
    <name type="scientific">Morchella conica CCBAS932</name>
    <dbReference type="NCBI Taxonomy" id="1392247"/>
    <lineage>
        <taxon>Eukaryota</taxon>
        <taxon>Fungi</taxon>
        <taxon>Dikarya</taxon>
        <taxon>Ascomycota</taxon>
        <taxon>Pezizomycotina</taxon>
        <taxon>Pezizomycetes</taxon>
        <taxon>Pezizales</taxon>
        <taxon>Morchellaceae</taxon>
        <taxon>Morchella</taxon>
    </lineage>
</organism>
<sequence>MSERSIEIPALLCKLDCQSHYTVWKDIASRMLKAHDMWNLFNRSSKDTVLTTTTTVKKHAVYERNLGVAKGDKGSEGYEGNNEGKRYLGESDDDGNTHLETADLTWHSIKTPRSLMVTSRIPGVAKENADEDISDNAEGISEWDKKNNLAVVFLQSNIEFEVILTLILANPAHYIWSQLEDRFDRKTIAFLHSLLANVVTLQYTPDKDI</sequence>
<keyword evidence="3" id="KW-1185">Reference proteome</keyword>
<protein>
    <recommendedName>
        <fullName evidence="4">DUF4219 domain-containing protein</fullName>
    </recommendedName>
</protein>
<evidence type="ECO:0000256" key="1">
    <source>
        <dbReference type="SAM" id="MobiDB-lite"/>
    </source>
</evidence>
<evidence type="ECO:0000313" key="2">
    <source>
        <dbReference type="EMBL" id="RPB06409.1"/>
    </source>
</evidence>
<proteinExistence type="predicted"/>
<dbReference type="InParanoid" id="A0A3N4KAL2"/>
<dbReference type="AlphaFoldDB" id="A0A3N4KAL2"/>
<dbReference type="EMBL" id="ML119372">
    <property type="protein sequence ID" value="RPB06409.1"/>
    <property type="molecule type" value="Genomic_DNA"/>
</dbReference>
<gene>
    <name evidence="2" type="ORF">P167DRAFT_580584</name>
</gene>
<dbReference type="Proteomes" id="UP000277580">
    <property type="component" value="Unassembled WGS sequence"/>
</dbReference>
<accession>A0A3N4KAL2</accession>
<evidence type="ECO:0000313" key="3">
    <source>
        <dbReference type="Proteomes" id="UP000277580"/>
    </source>
</evidence>
<name>A0A3N4KAL2_9PEZI</name>